<comment type="caution">
    <text evidence="2">The sequence shown here is derived from an EMBL/GenBank/DDBJ whole genome shotgun (WGS) entry which is preliminary data.</text>
</comment>
<protein>
    <submittedName>
        <fullName evidence="2">Uncharacterized protein</fullName>
    </submittedName>
</protein>
<dbReference type="Proteomes" id="UP000283530">
    <property type="component" value="Unassembled WGS sequence"/>
</dbReference>
<dbReference type="AlphaFoldDB" id="A0A3S3M3S7"/>
<name>A0A3S3M3S7_9MAGN</name>
<reference evidence="2 3" key="1">
    <citation type="journal article" date="2019" name="Nat. Plants">
        <title>Stout camphor tree genome fills gaps in understanding of flowering plant genome evolution.</title>
        <authorList>
            <person name="Chaw S.M."/>
            <person name="Liu Y.C."/>
            <person name="Wu Y.W."/>
            <person name="Wang H.Y."/>
            <person name="Lin C.I."/>
            <person name="Wu C.S."/>
            <person name="Ke H.M."/>
            <person name="Chang L.Y."/>
            <person name="Hsu C.Y."/>
            <person name="Yang H.T."/>
            <person name="Sudianto E."/>
            <person name="Hsu M.H."/>
            <person name="Wu K.P."/>
            <person name="Wang L.N."/>
            <person name="Leebens-Mack J.H."/>
            <person name="Tsai I.J."/>
        </authorList>
    </citation>
    <scope>NUCLEOTIDE SEQUENCE [LARGE SCALE GENOMIC DNA]</scope>
    <source>
        <strain evidence="3">cv. Chaw 1501</strain>
        <tissue evidence="2">Young leaves</tissue>
    </source>
</reference>
<sequence length="166" mass="17874">MQLNRIFEWPTSPSTRHNCALKALAFQAQQMASATLEALEVAKATAPSIECLEAAMATEGTAEKEVLAIERALAEAYGKLKAAKAQHQALREQKVAMGKEIEVARQELEAAEENLSRPTAPSDAILLYPGLGPAHGQRKNPCNSLVCGKSVALFGMELEGAWYPVN</sequence>
<feature type="coiled-coil region" evidence="1">
    <location>
        <begin position="73"/>
        <end position="114"/>
    </location>
</feature>
<keyword evidence="3" id="KW-1185">Reference proteome</keyword>
<organism evidence="2 3">
    <name type="scientific">Cinnamomum micranthum f. kanehirae</name>
    <dbReference type="NCBI Taxonomy" id="337451"/>
    <lineage>
        <taxon>Eukaryota</taxon>
        <taxon>Viridiplantae</taxon>
        <taxon>Streptophyta</taxon>
        <taxon>Embryophyta</taxon>
        <taxon>Tracheophyta</taxon>
        <taxon>Spermatophyta</taxon>
        <taxon>Magnoliopsida</taxon>
        <taxon>Magnoliidae</taxon>
        <taxon>Laurales</taxon>
        <taxon>Lauraceae</taxon>
        <taxon>Cinnamomum</taxon>
    </lineage>
</organism>
<dbReference type="OrthoDB" id="10551678at2759"/>
<proteinExistence type="predicted"/>
<dbReference type="EMBL" id="QPKB01000002">
    <property type="protein sequence ID" value="RWR76588.1"/>
    <property type="molecule type" value="Genomic_DNA"/>
</dbReference>
<gene>
    <name evidence="2" type="ORF">CKAN_00503700</name>
</gene>
<keyword evidence="1" id="KW-0175">Coiled coil</keyword>
<evidence type="ECO:0000256" key="1">
    <source>
        <dbReference type="SAM" id="Coils"/>
    </source>
</evidence>
<evidence type="ECO:0000313" key="3">
    <source>
        <dbReference type="Proteomes" id="UP000283530"/>
    </source>
</evidence>
<accession>A0A3S3M3S7</accession>
<evidence type="ECO:0000313" key="2">
    <source>
        <dbReference type="EMBL" id="RWR76588.1"/>
    </source>
</evidence>